<proteinExistence type="predicted"/>
<keyword evidence="3" id="KW-1185">Reference proteome</keyword>
<reference evidence="3" key="1">
    <citation type="submission" date="2017-10" db="EMBL/GenBank/DDBJ databases">
        <title>Campylobacter species from seals.</title>
        <authorList>
            <person name="Gilbert M.J."/>
            <person name="Zomer A.L."/>
            <person name="Timmerman A.J."/>
            <person name="Duim B."/>
            <person name="Wagenaar J.A."/>
        </authorList>
    </citation>
    <scope>NUCLEOTIDE SEQUENCE [LARGE SCALE GENOMIC DNA]</scope>
    <source>
        <strain evidence="3">17S00004-5</strain>
    </source>
</reference>
<protein>
    <recommendedName>
        <fullName evidence="4">AsmA family protein</fullName>
    </recommendedName>
</protein>
<dbReference type="Proteomes" id="UP000240535">
    <property type="component" value="Unassembled WGS sequence"/>
</dbReference>
<gene>
    <name evidence="2" type="ORF">CQ405_06455</name>
</gene>
<evidence type="ECO:0008006" key="4">
    <source>
        <dbReference type="Google" id="ProtNLM"/>
    </source>
</evidence>
<dbReference type="AlphaFoldDB" id="A0A2P8QZU0"/>
<evidence type="ECO:0000313" key="2">
    <source>
        <dbReference type="EMBL" id="PSM51766.1"/>
    </source>
</evidence>
<feature type="region of interest" description="Disordered" evidence="1">
    <location>
        <begin position="821"/>
        <end position="842"/>
    </location>
</feature>
<dbReference type="EMBL" id="PDHH01000005">
    <property type="protein sequence ID" value="PSM51766.1"/>
    <property type="molecule type" value="Genomic_DNA"/>
</dbReference>
<dbReference type="OrthoDB" id="5341790at2"/>
<evidence type="ECO:0000313" key="3">
    <source>
        <dbReference type="Proteomes" id="UP000240535"/>
    </source>
</evidence>
<comment type="caution">
    <text evidence="2">The sequence shown here is derived from an EMBL/GenBank/DDBJ whole genome shotgun (WGS) entry which is preliminary data.</text>
</comment>
<dbReference type="RefSeq" id="WP_106871867.1">
    <property type="nucleotide sequence ID" value="NZ_CP053841.1"/>
</dbReference>
<accession>A0A2P8QZU0</accession>
<evidence type="ECO:0000256" key="1">
    <source>
        <dbReference type="SAM" id="MobiDB-lite"/>
    </source>
</evidence>
<sequence>MKFIKGLVVLLLLMLVAVYVVAFTSFGNNLVKPYIEKTIKEKSGYDVKLSKFELKFGSLDVDAVVNDEIMANVNGKYSLFAQSFDLNYKVDVNNLKSFGLNLDEKMDLSGKAKGKAKDFSVNGSGKMLDSNVRFLANLKDFKPFNVDLDAKGLNVKKALALANQPLYLDGLINAVANVKEGTGTATITSSNLIVQKDGLKDQNISIPENIPLDLKSDIALENNIVIADTNVKSKLANISVSNTTYNLNANSLTSDFLVDIDKLANLEPFVGQKLNGSLQANGNVEVEKNALKSLNLDAKTLGGSLKATTDGKKLNANIDNFSLGSIFVLTGQKILADGKLNGNIILDSLDIKNLNGKIDLNIQDGILNEKELKNLTQFDFPKNIKFSEKSDITIKSSVIDFKNILNSDLLNVSKFDGSYDLNKATLSAVYKASIDNLSKFAFLTGQKIDEKLDVDGDVKLVNNALSSLNLNATTLGGSLKAVTNGKSLTANLNNFNLGSIFMLAGQKVLANGKINGSIDLDSFDVKNLNGKANLNIIDGVLNHIELSKLMEKDFPKNIKFNQKADVNIVKSVANFKALINSDLANLSKFDGSFDINKALFNANYEALIKDLSKLQFATGMKMNGEVLANGNIKKSGENFSADLNSNLIGGKLNASIKNEIIRATFDKFQITELLYLLDFNKFYKGIGDLVFNYNTKSQKGDFNVDIHEGQLTQGKLTSAVSLATGRDITKEVFNNSYIRGTINKNMIYFDSNMKAPTMELNVTKGTLDTITSQINIPVDIQVQKTDISAMVTGTTQDPKVKVSSKYLEKKLEKQIDKGLDKLFGGSKKDGATENATDDGKKSEKDIVKGLIKGLF</sequence>
<organism evidence="2 3">
    <name type="scientific">Campylobacter blaseri</name>
    <dbReference type="NCBI Taxonomy" id="2042961"/>
    <lineage>
        <taxon>Bacteria</taxon>
        <taxon>Pseudomonadati</taxon>
        <taxon>Campylobacterota</taxon>
        <taxon>Epsilonproteobacteria</taxon>
        <taxon>Campylobacterales</taxon>
        <taxon>Campylobacteraceae</taxon>
        <taxon>Campylobacter</taxon>
    </lineage>
</organism>
<name>A0A2P8QZU0_9BACT</name>